<dbReference type="Pfam" id="PF01494">
    <property type="entry name" value="FAD_binding_3"/>
    <property type="match status" value="1"/>
</dbReference>
<dbReference type="InterPro" id="IPR002938">
    <property type="entry name" value="FAD-bd"/>
</dbReference>
<evidence type="ECO:0000256" key="1">
    <source>
        <dbReference type="ARBA" id="ARBA00001974"/>
    </source>
</evidence>
<dbReference type="Gene3D" id="3.50.50.60">
    <property type="entry name" value="FAD/NAD(P)-binding domain"/>
    <property type="match status" value="1"/>
</dbReference>
<comment type="caution">
    <text evidence="7">The sequence shown here is derived from an EMBL/GenBank/DDBJ whole genome shotgun (WGS) entry which is preliminary data.</text>
</comment>
<keyword evidence="4" id="KW-0560">Oxidoreductase</keyword>
<organism evidence="7 8">
    <name type="scientific">Fusarium kuroshium</name>
    <dbReference type="NCBI Taxonomy" id="2010991"/>
    <lineage>
        <taxon>Eukaryota</taxon>
        <taxon>Fungi</taxon>
        <taxon>Dikarya</taxon>
        <taxon>Ascomycota</taxon>
        <taxon>Pezizomycotina</taxon>
        <taxon>Sordariomycetes</taxon>
        <taxon>Hypocreomycetidae</taxon>
        <taxon>Hypocreales</taxon>
        <taxon>Nectriaceae</taxon>
        <taxon>Fusarium</taxon>
        <taxon>Fusarium solani species complex</taxon>
    </lineage>
</organism>
<dbReference type="EMBL" id="NKUJ01000543">
    <property type="protein sequence ID" value="RMJ03282.1"/>
    <property type="molecule type" value="Genomic_DNA"/>
</dbReference>
<feature type="domain" description="FAD-binding" evidence="6">
    <location>
        <begin position="83"/>
        <end position="126"/>
    </location>
</feature>
<evidence type="ECO:0000256" key="4">
    <source>
        <dbReference type="ARBA" id="ARBA00023002"/>
    </source>
</evidence>
<dbReference type="STRING" id="2010991.A0A3M2RDA8"/>
<evidence type="ECO:0000313" key="7">
    <source>
        <dbReference type="EMBL" id="RMJ03282.1"/>
    </source>
</evidence>
<accession>A0A3M2RDA8</accession>
<evidence type="ECO:0000256" key="2">
    <source>
        <dbReference type="ARBA" id="ARBA00022630"/>
    </source>
</evidence>
<evidence type="ECO:0000259" key="6">
    <source>
        <dbReference type="Pfam" id="PF01494"/>
    </source>
</evidence>
<dbReference type="SUPFAM" id="SSF51905">
    <property type="entry name" value="FAD/NAD(P)-binding domain"/>
    <property type="match status" value="1"/>
</dbReference>
<reference evidence="7 8" key="1">
    <citation type="submission" date="2017-06" db="EMBL/GenBank/DDBJ databases">
        <title>Comparative genomic analysis of Ambrosia Fusariam Clade fungi.</title>
        <authorList>
            <person name="Stajich J.E."/>
            <person name="Carrillo J."/>
            <person name="Kijimoto T."/>
            <person name="Eskalen A."/>
            <person name="O'Donnell K."/>
            <person name="Kasson M."/>
        </authorList>
    </citation>
    <scope>NUCLEOTIDE SEQUENCE [LARGE SCALE GENOMIC DNA]</scope>
    <source>
        <strain evidence="7">UCR3666</strain>
    </source>
</reference>
<dbReference type="GO" id="GO:0004497">
    <property type="term" value="F:monooxygenase activity"/>
    <property type="evidence" value="ECO:0007669"/>
    <property type="project" value="UniProtKB-KW"/>
</dbReference>
<proteinExistence type="predicted"/>
<keyword evidence="3" id="KW-0274">FAD</keyword>
<dbReference type="PANTHER" id="PTHR47178">
    <property type="entry name" value="MONOOXYGENASE, FAD-BINDING"/>
    <property type="match status" value="1"/>
</dbReference>
<dbReference type="OrthoDB" id="417877at2759"/>
<dbReference type="PANTHER" id="PTHR47178:SF2">
    <property type="entry name" value="FAD-BINDING DOMAIN-CONTAINING PROTEIN"/>
    <property type="match status" value="1"/>
</dbReference>
<dbReference type="GO" id="GO:0071949">
    <property type="term" value="F:FAD binding"/>
    <property type="evidence" value="ECO:0007669"/>
    <property type="project" value="InterPro"/>
</dbReference>
<gene>
    <name evidence="7" type="ORF">CDV36_015191</name>
</gene>
<evidence type="ECO:0000256" key="3">
    <source>
        <dbReference type="ARBA" id="ARBA00022827"/>
    </source>
</evidence>
<evidence type="ECO:0000256" key="5">
    <source>
        <dbReference type="ARBA" id="ARBA00023033"/>
    </source>
</evidence>
<name>A0A3M2RDA8_9HYPO</name>
<keyword evidence="8" id="KW-1185">Reference proteome</keyword>
<comment type="cofactor">
    <cofactor evidence="1">
        <name>FAD</name>
        <dbReference type="ChEBI" id="CHEBI:57692"/>
    </cofactor>
</comment>
<dbReference type="AlphaFoldDB" id="A0A3M2RDA8"/>
<sequence>MKIKALDISAHATPENWEFQLFIGLPSDIKPEDDSPARGFEMVKEAGKLFVELFWSAIEWMFEGTYISPDGYGTWETRPWDPRGGRVLIAGDAAHSMTAHRAHGLNHSLQDILNIIKGIKEIKAGKISMVDFATSYMEEVASRGSEEVRMPLQQGLAVHNWDLTKTMPILKIGTTPLHIDHTIVPLLGQEINQVV</sequence>
<dbReference type="Proteomes" id="UP000277212">
    <property type="component" value="Unassembled WGS sequence"/>
</dbReference>
<keyword evidence="5" id="KW-0503">Monooxygenase</keyword>
<dbReference type="InterPro" id="IPR036188">
    <property type="entry name" value="FAD/NAD-bd_sf"/>
</dbReference>
<keyword evidence="2" id="KW-0285">Flavoprotein</keyword>
<evidence type="ECO:0000313" key="8">
    <source>
        <dbReference type="Proteomes" id="UP000277212"/>
    </source>
</evidence>
<protein>
    <recommendedName>
        <fullName evidence="6">FAD-binding domain-containing protein</fullName>
    </recommendedName>
</protein>